<organism evidence="2 3">
    <name type="scientific">Reticulomyxa filosa</name>
    <dbReference type="NCBI Taxonomy" id="46433"/>
    <lineage>
        <taxon>Eukaryota</taxon>
        <taxon>Sar</taxon>
        <taxon>Rhizaria</taxon>
        <taxon>Retaria</taxon>
        <taxon>Foraminifera</taxon>
        <taxon>Monothalamids</taxon>
        <taxon>Reticulomyxidae</taxon>
        <taxon>Reticulomyxa</taxon>
    </lineage>
</organism>
<feature type="region of interest" description="Disordered" evidence="1">
    <location>
        <begin position="1"/>
        <end position="22"/>
    </location>
</feature>
<feature type="compositionally biased region" description="Polar residues" evidence="1">
    <location>
        <begin position="94"/>
        <end position="104"/>
    </location>
</feature>
<feature type="non-terminal residue" evidence="2">
    <location>
        <position position="317"/>
    </location>
</feature>
<feature type="compositionally biased region" description="Basic and acidic residues" evidence="1">
    <location>
        <begin position="186"/>
        <end position="195"/>
    </location>
</feature>
<reference evidence="2 3" key="1">
    <citation type="journal article" date="2013" name="Curr. Biol.">
        <title>The Genome of the Foraminiferan Reticulomyxa filosa.</title>
        <authorList>
            <person name="Glockner G."/>
            <person name="Hulsmann N."/>
            <person name="Schleicher M."/>
            <person name="Noegel A.A."/>
            <person name="Eichinger L."/>
            <person name="Gallinger C."/>
            <person name="Pawlowski J."/>
            <person name="Sierra R."/>
            <person name="Euteneuer U."/>
            <person name="Pillet L."/>
            <person name="Moustafa A."/>
            <person name="Platzer M."/>
            <person name="Groth M."/>
            <person name="Szafranski K."/>
            <person name="Schliwa M."/>
        </authorList>
    </citation>
    <scope>NUCLEOTIDE SEQUENCE [LARGE SCALE GENOMIC DNA]</scope>
</reference>
<dbReference type="EMBL" id="ASPP01012327">
    <property type="protein sequence ID" value="ETO20711.1"/>
    <property type="molecule type" value="Genomic_DNA"/>
</dbReference>
<feature type="compositionally biased region" description="Basic and acidic residues" evidence="1">
    <location>
        <begin position="158"/>
        <end position="179"/>
    </location>
</feature>
<name>X6N3R2_RETFI</name>
<feature type="region of interest" description="Disordered" evidence="1">
    <location>
        <begin position="126"/>
        <end position="317"/>
    </location>
</feature>
<feature type="region of interest" description="Disordered" evidence="1">
    <location>
        <begin position="70"/>
        <end position="111"/>
    </location>
</feature>
<feature type="compositionally biased region" description="Basic and acidic residues" evidence="1">
    <location>
        <begin position="308"/>
        <end position="317"/>
    </location>
</feature>
<evidence type="ECO:0000313" key="2">
    <source>
        <dbReference type="EMBL" id="ETO20711.1"/>
    </source>
</evidence>
<protein>
    <submittedName>
        <fullName evidence="2">Uncharacterized protein</fullName>
    </submittedName>
</protein>
<gene>
    <name evidence="2" type="ORF">RFI_16506</name>
</gene>
<comment type="caution">
    <text evidence="2">The sequence shown here is derived from an EMBL/GenBank/DDBJ whole genome shotgun (WGS) entry which is preliminary data.</text>
</comment>
<feature type="compositionally biased region" description="Polar residues" evidence="1">
    <location>
        <begin position="290"/>
        <end position="300"/>
    </location>
</feature>
<feature type="compositionally biased region" description="Low complexity" evidence="1">
    <location>
        <begin position="256"/>
        <end position="283"/>
    </location>
</feature>
<proteinExistence type="predicted"/>
<sequence length="317" mass="35238">MPAKLESDKHDPKMSMSSDEIKTKYIDNARDEEMKNNPYLFKAKHREKEFVSRSKIKDLNTDELTLDTQWAAKSPIAPAKNQAKREERRRNRPSRGSLSTQLPRNNDETIRNLKKVADTFKKKGLAETFKKKGQTKSQLQAIDENATSISRMGPTQQNKDDVDASKGKGDNKSDDSGDKSEDDDKTEEKQERPKQDTVASASVSESRHKPSTSRNSEGSNLEVPSGTHAKFIRSRTESAFSIRDQRAHPITSDPISTTTSSSSSTAAATTATATTTTTTGSTAMEIPSLRQRSFSKSQTRLPPLFDDPDTKGEPNKR</sequence>
<evidence type="ECO:0000313" key="3">
    <source>
        <dbReference type="Proteomes" id="UP000023152"/>
    </source>
</evidence>
<accession>X6N3R2</accession>
<evidence type="ECO:0000256" key="1">
    <source>
        <dbReference type="SAM" id="MobiDB-lite"/>
    </source>
</evidence>
<keyword evidence="3" id="KW-1185">Reference proteome</keyword>
<dbReference type="Proteomes" id="UP000023152">
    <property type="component" value="Unassembled WGS sequence"/>
</dbReference>
<dbReference type="AlphaFoldDB" id="X6N3R2"/>
<feature type="compositionally biased region" description="Polar residues" evidence="1">
    <location>
        <begin position="135"/>
        <end position="157"/>
    </location>
</feature>